<feature type="compositionally biased region" description="Basic and acidic residues" evidence="2">
    <location>
        <begin position="423"/>
        <end position="435"/>
    </location>
</feature>
<gene>
    <name evidence="4" type="ORF">C1H76_1815</name>
</gene>
<evidence type="ECO:0000256" key="1">
    <source>
        <dbReference type="SAM" id="Coils"/>
    </source>
</evidence>
<protein>
    <recommendedName>
        <fullName evidence="3">Spindle pole body-associated protein cut12 domain-containing protein</fullName>
    </recommendedName>
</protein>
<accession>A0A4U7B4W3</accession>
<dbReference type="Pfam" id="PF11500">
    <property type="entry name" value="Cut12"/>
    <property type="match status" value="1"/>
</dbReference>
<evidence type="ECO:0000313" key="4">
    <source>
        <dbReference type="EMBL" id="TKX25969.1"/>
    </source>
</evidence>
<feature type="compositionally biased region" description="Polar residues" evidence="2">
    <location>
        <begin position="375"/>
        <end position="386"/>
    </location>
</feature>
<reference evidence="4 5" key="1">
    <citation type="submission" date="2018-02" db="EMBL/GenBank/DDBJ databases">
        <title>Draft genome sequences of Elsinoe sp., causing black scab on jojoba.</title>
        <authorList>
            <person name="Stodart B."/>
            <person name="Jeffress S."/>
            <person name="Ash G."/>
            <person name="Arun Chinnappa K."/>
        </authorList>
    </citation>
    <scope>NUCLEOTIDE SEQUENCE [LARGE SCALE GENOMIC DNA]</scope>
    <source>
        <strain evidence="4 5">Hillstone_2</strain>
    </source>
</reference>
<proteinExistence type="predicted"/>
<keyword evidence="1" id="KW-0175">Coiled coil</keyword>
<feature type="compositionally biased region" description="Polar residues" evidence="2">
    <location>
        <begin position="355"/>
        <end position="365"/>
    </location>
</feature>
<dbReference type="AlphaFoldDB" id="A0A4U7B4W3"/>
<dbReference type="EMBL" id="PTQR01000021">
    <property type="protein sequence ID" value="TKX25969.1"/>
    <property type="molecule type" value="Genomic_DNA"/>
</dbReference>
<comment type="caution">
    <text evidence="4">The sequence shown here is derived from an EMBL/GenBank/DDBJ whole genome shotgun (WGS) entry which is preliminary data.</text>
</comment>
<feature type="domain" description="Spindle pole body-associated protein cut12" evidence="3">
    <location>
        <begin position="148"/>
        <end position="262"/>
    </location>
</feature>
<feature type="compositionally biased region" description="Polar residues" evidence="2">
    <location>
        <begin position="62"/>
        <end position="79"/>
    </location>
</feature>
<feature type="region of interest" description="Disordered" evidence="2">
    <location>
        <begin position="1"/>
        <end position="166"/>
    </location>
</feature>
<feature type="compositionally biased region" description="Basic and acidic residues" evidence="2">
    <location>
        <begin position="477"/>
        <end position="504"/>
    </location>
</feature>
<sequence length="551" mass="61146">MLSWLSGGSKPEQQEDFADMTFQEQPDTPAHVFAARAFKYRLWGTPKPPDTTAKPRDRPTSCYGSTSAQQGDPSASPSKPNGILMTPGTANVRRSKTVSFDAQRNERVQRPQTASRNKSAPVVPGKFPTPSRIDMTAMEEPAALPQSQSKLTEKLRNARTTNNSNEVRVEIKRKSVTDQEKVTENLSNPFIDWKERYEQYSARTEREMKRLIAKQQAAKHYAREKDTAASELAEHLRTERKRISLLESQISNLNSEVSRMHKDLQLATSRAAANPSKSINDYNDAPTRPSPLKTASPPAPAIPERSPSRRHSPPTTDKDIWASSFLAASPSADRKPNFSDDFISSTLRRTRLPPKTSNPNLNPDTNPLRPRDVNLESTTPQQTPPSSRRRTPVLSPSSSRNRRSAHHTPVRLSARRSRAALNAEREVKVHEQRDADADESLNLPQPSPEAGFAPVQSVRPVKAVAGLESSPFVATPRGEERMGGVGELERGKKAGGEGRGKENRSPIVQGWKEVVGVKETPRKALDAERRAKAAARIAARRREREMKGSVM</sequence>
<evidence type="ECO:0000259" key="3">
    <source>
        <dbReference type="Pfam" id="PF11500"/>
    </source>
</evidence>
<feature type="compositionally biased region" description="Basic residues" evidence="2">
    <location>
        <begin position="400"/>
        <end position="418"/>
    </location>
</feature>
<dbReference type="InterPro" id="IPR021589">
    <property type="entry name" value="Cut12"/>
</dbReference>
<feature type="region of interest" description="Disordered" evidence="2">
    <location>
        <begin position="467"/>
        <end position="507"/>
    </location>
</feature>
<organism evidence="4 5">
    <name type="scientific">Elsinoe australis</name>
    <dbReference type="NCBI Taxonomy" id="40998"/>
    <lineage>
        <taxon>Eukaryota</taxon>
        <taxon>Fungi</taxon>
        <taxon>Dikarya</taxon>
        <taxon>Ascomycota</taxon>
        <taxon>Pezizomycotina</taxon>
        <taxon>Dothideomycetes</taxon>
        <taxon>Dothideomycetidae</taxon>
        <taxon>Myriangiales</taxon>
        <taxon>Elsinoaceae</taxon>
        <taxon>Elsinoe</taxon>
    </lineage>
</organism>
<evidence type="ECO:0000256" key="2">
    <source>
        <dbReference type="SAM" id="MobiDB-lite"/>
    </source>
</evidence>
<name>A0A4U7B4W3_9PEZI</name>
<dbReference type="Proteomes" id="UP000308133">
    <property type="component" value="Unassembled WGS sequence"/>
</dbReference>
<feature type="region of interest" description="Disordered" evidence="2">
    <location>
        <begin position="264"/>
        <end position="455"/>
    </location>
</feature>
<feature type="coiled-coil region" evidence="1">
    <location>
        <begin position="194"/>
        <end position="263"/>
    </location>
</feature>
<evidence type="ECO:0000313" key="5">
    <source>
        <dbReference type="Proteomes" id="UP000308133"/>
    </source>
</evidence>